<feature type="domain" description="DUF218" evidence="2">
    <location>
        <begin position="75"/>
        <end position="239"/>
    </location>
</feature>
<name>A0ABZ2YAS1_9BACT</name>
<dbReference type="CDD" id="cd06259">
    <property type="entry name" value="YdcF-like"/>
    <property type="match status" value="1"/>
</dbReference>
<evidence type="ECO:0000313" key="4">
    <source>
        <dbReference type="Proteomes" id="UP001461341"/>
    </source>
</evidence>
<dbReference type="InterPro" id="IPR051599">
    <property type="entry name" value="Cell_Envelope_Assoc"/>
</dbReference>
<dbReference type="InterPro" id="IPR003848">
    <property type="entry name" value="DUF218"/>
</dbReference>
<sequence>MGFYFQKALGAMLDVPGILITVILVLLFFTWKKKSSCRHFLLFLAIFTYLLSSGWVAKILEPEYPETRKPPSPPQAIVVLGGGSLRGNNAHLPGPYSMLRLNKAFTLWKEGKPLLILSGGSPWGEKVPSEARAMQAVLRAWGVPEEKMLLEEHSRTTWENAREVAQKVRELGIKSLYLVTSGVHLKRALLAFGHFLPEVSIYPVSAHPAYDRDPLSFEDFLPSLKAFVAIAQIFHEELGYLPYWLRLRF</sequence>
<reference evidence="3 4" key="1">
    <citation type="submission" date="2023-03" db="EMBL/GenBank/DDBJ databases">
        <title>Novel Species.</title>
        <authorList>
            <person name="Ma S."/>
        </authorList>
    </citation>
    <scope>NUCLEOTIDE SEQUENCE [LARGE SCALE GENOMIC DNA]</scope>
    <source>
        <strain evidence="3 4">B11</strain>
    </source>
</reference>
<keyword evidence="1" id="KW-0812">Transmembrane</keyword>
<feature type="transmembrane region" description="Helical" evidence="1">
    <location>
        <begin position="12"/>
        <end position="31"/>
    </location>
</feature>
<evidence type="ECO:0000313" key="3">
    <source>
        <dbReference type="EMBL" id="WZL75677.1"/>
    </source>
</evidence>
<accession>A0ABZ2YAS1</accession>
<keyword evidence="1" id="KW-1133">Transmembrane helix</keyword>
<dbReference type="InterPro" id="IPR014729">
    <property type="entry name" value="Rossmann-like_a/b/a_fold"/>
</dbReference>
<feature type="transmembrane region" description="Helical" evidence="1">
    <location>
        <begin position="40"/>
        <end position="60"/>
    </location>
</feature>
<dbReference type="EMBL" id="CP121689">
    <property type="protein sequence ID" value="WZL75677.1"/>
    <property type="molecule type" value="Genomic_DNA"/>
</dbReference>
<dbReference type="PANTHER" id="PTHR30336:SF4">
    <property type="entry name" value="ENVELOPE BIOGENESIS FACTOR ELYC"/>
    <property type="match status" value="1"/>
</dbReference>
<dbReference type="Gene3D" id="3.40.50.620">
    <property type="entry name" value="HUPs"/>
    <property type="match status" value="1"/>
</dbReference>
<evidence type="ECO:0000259" key="2">
    <source>
        <dbReference type="Pfam" id="PF02698"/>
    </source>
</evidence>
<dbReference type="RefSeq" id="WP_369017827.1">
    <property type="nucleotide sequence ID" value="NZ_CP121689.1"/>
</dbReference>
<evidence type="ECO:0000256" key="1">
    <source>
        <dbReference type="SAM" id="Phobius"/>
    </source>
</evidence>
<proteinExistence type="predicted"/>
<gene>
    <name evidence="3" type="ORF">QBE54_08805</name>
</gene>
<keyword evidence="4" id="KW-1185">Reference proteome</keyword>
<protein>
    <submittedName>
        <fullName evidence="3">YdcF family protein</fullName>
    </submittedName>
</protein>
<dbReference type="Proteomes" id="UP001461341">
    <property type="component" value="Chromosome"/>
</dbReference>
<dbReference type="PANTHER" id="PTHR30336">
    <property type="entry name" value="INNER MEMBRANE PROTEIN, PROBABLE PERMEASE"/>
    <property type="match status" value="1"/>
</dbReference>
<keyword evidence="1" id="KW-0472">Membrane</keyword>
<dbReference type="Pfam" id="PF02698">
    <property type="entry name" value="DUF218"/>
    <property type="match status" value="1"/>
</dbReference>
<organism evidence="3 4">
    <name type="scientific">Thermatribacter velox</name>
    <dbReference type="NCBI Taxonomy" id="3039681"/>
    <lineage>
        <taxon>Bacteria</taxon>
        <taxon>Pseudomonadati</taxon>
        <taxon>Atribacterota</taxon>
        <taxon>Atribacteria</taxon>
        <taxon>Atribacterales</taxon>
        <taxon>Thermatribacteraceae</taxon>
        <taxon>Thermatribacter</taxon>
    </lineage>
</organism>